<evidence type="ECO:0000256" key="9">
    <source>
        <dbReference type="ARBA" id="ARBA00023242"/>
    </source>
</evidence>
<dbReference type="InterPro" id="IPR014001">
    <property type="entry name" value="Helicase_ATP-bd"/>
</dbReference>
<dbReference type="PROSITE" id="PS51194">
    <property type="entry name" value="HELICASE_CTER"/>
    <property type="match status" value="1"/>
</dbReference>
<evidence type="ECO:0000256" key="3">
    <source>
        <dbReference type="ARBA" id="ARBA00022741"/>
    </source>
</evidence>
<dbReference type="VEuPathDB" id="MicrosporidiaDB:M970_071100"/>
<dbReference type="Gene3D" id="3.40.50.300">
    <property type="entry name" value="P-loop containing nucleotide triphosphate hydrolases"/>
    <property type="match status" value="2"/>
</dbReference>
<dbReference type="InterPro" id="IPR011545">
    <property type="entry name" value="DEAD/DEAH_box_helicase_dom"/>
</dbReference>
<dbReference type="Pfam" id="PF16124">
    <property type="entry name" value="RecQ_Zn_bind"/>
    <property type="match status" value="1"/>
</dbReference>
<sequence>MKSRKYEMEKDEFFINAVLEDCEINDFSWEFSEITSNSDIRSSVRALDGFDSDSDVELISRMDVESPLCEKEGGDDTSSGSGLKRNLGKLELGGVPEKSLLRRADACLDGEIGDRCLSLESRVMRGDVDYEYYSSLGEDLSDISIVSVEEAQGSGDGCGRSPGERRDAVVERFPDSCSLNNDCIRATFLKSSLEDKGDVDDSFPAHVLEESSLSSSEDSEAKSIEEFYLREVFKMKEFRTNQREVIQACLSGKDVFVLMPTGGGKSICYQLPALVYDGITIVVSPLLSLVQDQIRNLLQKGILALPINSNLSRAERDLVFQVLGGDELICKIFYVTPELIAKSGHFHDVLSGLVCRGRLKRFVIDEAHCVSQWGHDFRPDYKELGSMRARYPSVPIIALTATATQKVEMDILENLGIRGCETFKMSFNRSNLRYEVRAKTSTVELDIASFVQTHFPDCCGIIYCTSKKECEMISEKLRKYMGTAFYHAGLSKNERNSVQEKWNRGEFKVIVATIAFGMGIDKKDVRFVIHYCIPKSLEGYYQETGRAGRDGLESVCVLFYTYGDKKKISFMIEKGDGGYEQKQRQREDLEAVIQFCENKTDCRRMQVLAHFGERFDPQMCRKTCDNCRREGVVKKDYTREARDLILLVYTSSRITLCQAVDVYKGLSNKKSREYSGSEYYGKGKRLRKTTIERILRSLISHGYIQERIEFMERRFSWSYLVAKKTSVDRLELAEEEDEGHRAPRDGKKREGPKGGTSRKGMKKIKR</sequence>
<keyword evidence="7" id="KW-0238">DNA-binding</keyword>
<dbReference type="VEuPathDB" id="MicrosporidiaDB:ECU07_1130"/>
<dbReference type="GO" id="GO:0005737">
    <property type="term" value="C:cytoplasm"/>
    <property type="evidence" value="ECO:0007669"/>
    <property type="project" value="TreeGrafter"/>
</dbReference>
<evidence type="ECO:0000256" key="8">
    <source>
        <dbReference type="ARBA" id="ARBA00023235"/>
    </source>
</evidence>
<dbReference type="VEuPathDB" id="MicrosporidiaDB:AEWD_071110"/>
<feature type="region of interest" description="Disordered" evidence="12">
    <location>
        <begin position="729"/>
        <end position="766"/>
    </location>
</feature>
<evidence type="ECO:0000256" key="12">
    <source>
        <dbReference type="SAM" id="MobiDB-lite"/>
    </source>
</evidence>
<dbReference type="PROSITE" id="PS51192">
    <property type="entry name" value="HELICASE_ATP_BIND_1"/>
    <property type="match status" value="1"/>
</dbReference>
<evidence type="ECO:0000256" key="2">
    <source>
        <dbReference type="ARBA" id="ARBA00005446"/>
    </source>
</evidence>
<dbReference type="InterPro" id="IPR032284">
    <property type="entry name" value="RecQ_Zn-bd"/>
</dbReference>
<evidence type="ECO:0000256" key="6">
    <source>
        <dbReference type="ARBA" id="ARBA00022840"/>
    </source>
</evidence>
<dbReference type="EC" id="5.6.2.4" evidence="11"/>
<comment type="catalytic activity">
    <reaction evidence="10 11">
        <text>Couples ATP hydrolysis with the unwinding of duplex DNA by translocating in the 3'-5' direction.</text>
        <dbReference type="EC" id="5.6.2.4"/>
    </reaction>
</comment>
<keyword evidence="8" id="KW-0413">Isomerase</keyword>
<keyword evidence="5 11" id="KW-0347">Helicase</keyword>
<keyword evidence="4 11" id="KW-0378">Hydrolase</keyword>
<feature type="compositionally biased region" description="Basic and acidic residues" evidence="12">
    <location>
        <begin position="729"/>
        <end position="752"/>
    </location>
</feature>
<protein>
    <recommendedName>
        <fullName evidence="11">ATP-dependent DNA helicase</fullName>
        <ecNumber evidence="11">5.6.2.4</ecNumber>
    </recommendedName>
</protein>
<dbReference type="InterPro" id="IPR018982">
    <property type="entry name" value="RQC_domain"/>
</dbReference>
<dbReference type="SMART" id="SM00490">
    <property type="entry name" value="HELICc"/>
    <property type="match status" value="1"/>
</dbReference>
<evidence type="ECO:0000256" key="1">
    <source>
        <dbReference type="ARBA" id="ARBA00004123"/>
    </source>
</evidence>
<evidence type="ECO:0000313" key="15">
    <source>
        <dbReference type="EMBL" id="AGE95789.1"/>
    </source>
</evidence>
<dbReference type="PANTHER" id="PTHR13710">
    <property type="entry name" value="DNA HELICASE RECQ FAMILY MEMBER"/>
    <property type="match status" value="1"/>
</dbReference>
<dbReference type="InterPro" id="IPR004589">
    <property type="entry name" value="DNA_helicase_ATP-dep_RecQ"/>
</dbReference>
<dbReference type="SMART" id="SM00956">
    <property type="entry name" value="RQC"/>
    <property type="match status" value="1"/>
</dbReference>
<comment type="similarity">
    <text evidence="2 11">Belongs to the helicase family. RecQ subfamily.</text>
</comment>
<accession>M1JJZ6</accession>
<dbReference type="GO" id="GO:0043138">
    <property type="term" value="F:3'-5' DNA helicase activity"/>
    <property type="evidence" value="ECO:0007669"/>
    <property type="project" value="UniProtKB-EC"/>
</dbReference>
<dbReference type="GO" id="GO:0005524">
    <property type="term" value="F:ATP binding"/>
    <property type="evidence" value="ECO:0007669"/>
    <property type="project" value="UniProtKB-KW"/>
</dbReference>
<comment type="subcellular location">
    <subcellularLocation>
        <location evidence="1 11">Nucleus</location>
    </subcellularLocation>
</comment>
<dbReference type="GO" id="GO:0006260">
    <property type="term" value="P:DNA replication"/>
    <property type="evidence" value="ECO:0007669"/>
    <property type="project" value="InterPro"/>
</dbReference>
<evidence type="ECO:0000256" key="4">
    <source>
        <dbReference type="ARBA" id="ARBA00022801"/>
    </source>
</evidence>
<evidence type="ECO:0000256" key="5">
    <source>
        <dbReference type="ARBA" id="ARBA00022806"/>
    </source>
</evidence>
<dbReference type="AlphaFoldDB" id="M1JJZ6"/>
<feature type="domain" description="Helicase C-terminal" evidence="14">
    <location>
        <begin position="450"/>
        <end position="590"/>
    </location>
</feature>
<feature type="domain" description="Helicase ATP-binding" evidence="13">
    <location>
        <begin position="246"/>
        <end position="421"/>
    </location>
</feature>
<dbReference type="VEuPathDB" id="MicrosporidiaDB:AEWR_071100"/>
<dbReference type="SMART" id="SM00487">
    <property type="entry name" value="DEXDc"/>
    <property type="match status" value="1"/>
</dbReference>
<dbReference type="SUPFAM" id="SSF52540">
    <property type="entry name" value="P-loop containing nucleoside triphosphate hydrolases"/>
    <property type="match status" value="2"/>
</dbReference>
<dbReference type="GO" id="GO:0016887">
    <property type="term" value="F:ATP hydrolysis activity"/>
    <property type="evidence" value="ECO:0007669"/>
    <property type="project" value="RHEA"/>
</dbReference>
<organism evidence="15">
    <name type="scientific">Encephalitozoon cuniculi</name>
    <name type="common">Microsporidian parasite</name>
    <dbReference type="NCBI Taxonomy" id="6035"/>
    <lineage>
        <taxon>Eukaryota</taxon>
        <taxon>Fungi</taxon>
        <taxon>Fungi incertae sedis</taxon>
        <taxon>Microsporidia</taxon>
        <taxon>Unikaryonidae</taxon>
        <taxon>Encephalitozoon</taxon>
    </lineage>
</organism>
<dbReference type="FunFam" id="3.40.50.300:FF:000296">
    <property type="entry name" value="ATP-dependent DNA helicase RecQ"/>
    <property type="match status" value="1"/>
</dbReference>
<dbReference type="GO" id="GO:0003677">
    <property type="term" value="F:DNA binding"/>
    <property type="evidence" value="ECO:0007669"/>
    <property type="project" value="UniProtKB-KW"/>
</dbReference>
<evidence type="ECO:0000259" key="13">
    <source>
        <dbReference type="PROSITE" id="PS51192"/>
    </source>
</evidence>
<dbReference type="PANTHER" id="PTHR13710:SF153">
    <property type="entry name" value="RECQ-LIKE DNA HELICASE BLM"/>
    <property type="match status" value="1"/>
</dbReference>
<dbReference type="Pfam" id="PF00270">
    <property type="entry name" value="DEAD"/>
    <property type="match status" value="1"/>
</dbReference>
<dbReference type="InterPro" id="IPR036388">
    <property type="entry name" value="WH-like_DNA-bd_sf"/>
</dbReference>
<dbReference type="Pfam" id="PF09382">
    <property type="entry name" value="RQC"/>
    <property type="match status" value="1"/>
</dbReference>
<dbReference type="CDD" id="cd17920">
    <property type="entry name" value="DEXHc_RecQ"/>
    <property type="match status" value="1"/>
</dbReference>
<dbReference type="VEuPathDB" id="MicrosporidiaDB:AEWQ_071110"/>
<keyword evidence="9 11" id="KW-0539">Nucleus</keyword>
<dbReference type="GO" id="GO:0005634">
    <property type="term" value="C:nucleus"/>
    <property type="evidence" value="ECO:0007669"/>
    <property type="project" value="UniProtKB-SubCell"/>
</dbReference>
<dbReference type="InterPro" id="IPR027417">
    <property type="entry name" value="P-loop_NTPase"/>
</dbReference>
<evidence type="ECO:0000256" key="7">
    <source>
        <dbReference type="ARBA" id="ARBA00023125"/>
    </source>
</evidence>
<reference evidence="15" key="1">
    <citation type="journal article" date="2013" name="Eukaryot. Cell">
        <title>Extremely Reduced Levels of Heterozygosity in the Vertebrate Pathogen Encephalitozoon cuniculi.</title>
        <authorList>
            <person name="Selman M."/>
            <person name="Sak B."/>
            <person name="Kvac M."/>
            <person name="Farinelli L."/>
            <person name="Weiss L.M."/>
            <person name="Corradi N."/>
        </authorList>
    </citation>
    <scope>NUCLEOTIDE SEQUENCE</scope>
</reference>
<dbReference type="InterPro" id="IPR001650">
    <property type="entry name" value="Helicase_C-like"/>
</dbReference>
<proteinExistence type="inferred from homology"/>
<dbReference type="Pfam" id="PF00271">
    <property type="entry name" value="Helicase_C"/>
    <property type="match status" value="1"/>
</dbReference>
<dbReference type="EMBL" id="KC513610">
    <property type="protein sequence ID" value="AGE95789.1"/>
    <property type="molecule type" value="Genomic_DNA"/>
</dbReference>
<dbReference type="CDD" id="cd18794">
    <property type="entry name" value="SF2_C_RecQ"/>
    <property type="match status" value="1"/>
</dbReference>
<evidence type="ECO:0000256" key="11">
    <source>
        <dbReference type="RuleBase" id="RU364117"/>
    </source>
</evidence>
<dbReference type="GO" id="GO:0005694">
    <property type="term" value="C:chromosome"/>
    <property type="evidence" value="ECO:0007669"/>
    <property type="project" value="TreeGrafter"/>
</dbReference>
<dbReference type="FunFam" id="3.40.50.300:FF:001975">
    <property type="entry name" value="ATP-dependent DNA helicase"/>
    <property type="match status" value="1"/>
</dbReference>
<name>M1JJZ6_ENCCN</name>
<evidence type="ECO:0000259" key="14">
    <source>
        <dbReference type="PROSITE" id="PS51194"/>
    </source>
</evidence>
<keyword evidence="6 11" id="KW-0067">ATP-binding</keyword>
<dbReference type="Gene3D" id="1.10.10.10">
    <property type="entry name" value="Winged helix-like DNA-binding domain superfamily/Winged helix DNA-binding domain"/>
    <property type="match status" value="1"/>
</dbReference>
<comment type="catalytic activity">
    <reaction evidence="11">
        <text>ATP + H2O = ADP + phosphate + H(+)</text>
        <dbReference type="Rhea" id="RHEA:13065"/>
        <dbReference type="ChEBI" id="CHEBI:15377"/>
        <dbReference type="ChEBI" id="CHEBI:15378"/>
        <dbReference type="ChEBI" id="CHEBI:30616"/>
        <dbReference type="ChEBI" id="CHEBI:43474"/>
        <dbReference type="ChEBI" id="CHEBI:456216"/>
    </reaction>
</comment>
<dbReference type="GO" id="GO:0009378">
    <property type="term" value="F:four-way junction helicase activity"/>
    <property type="evidence" value="ECO:0007669"/>
    <property type="project" value="TreeGrafter"/>
</dbReference>
<evidence type="ECO:0000256" key="10">
    <source>
        <dbReference type="ARBA" id="ARBA00034617"/>
    </source>
</evidence>
<keyword evidence="3 11" id="KW-0547">Nucleotide-binding</keyword>
<dbReference type="NCBIfam" id="TIGR00614">
    <property type="entry name" value="recQ_fam"/>
    <property type="match status" value="1"/>
</dbReference>
<dbReference type="GO" id="GO:0000724">
    <property type="term" value="P:double-strand break repair via homologous recombination"/>
    <property type="evidence" value="ECO:0007669"/>
    <property type="project" value="TreeGrafter"/>
</dbReference>
<gene>
    <name evidence="15" type="ORF">ECU07_1130</name>
</gene>